<dbReference type="OrthoDB" id="5412651at2"/>
<name>E6VRU2_PSEA9</name>
<evidence type="ECO:0000313" key="1">
    <source>
        <dbReference type="EMBL" id="ADU64229.1"/>
    </source>
</evidence>
<dbReference type="InterPro" id="IPR016181">
    <property type="entry name" value="Acyl_CoA_acyltransferase"/>
</dbReference>
<dbReference type="eggNOG" id="COG3153">
    <property type="taxonomic scope" value="Bacteria"/>
</dbReference>
<dbReference type="EMBL" id="CP002431">
    <property type="protein sequence ID" value="ADU64229.1"/>
    <property type="molecule type" value="Genomic_DNA"/>
</dbReference>
<organism evidence="1 2">
    <name type="scientific">Pseudodesulfovibrio aespoeensis (strain ATCC 700646 / DSM 10631 / Aspo-2)</name>
    <name type="common">Desulfovibrio aespoeensis</name>
    <dbReference type="NCBI Taxonomy" id="643562"/>
    <lineage>
        <taxon>Bacteria</taxon>
        <taxon>Pseudomonadati</taxon>
        <taxon>Thermodesulfobacteriota</taxon>
        <taxon>Desulfovibrionia</taxon>
        <taxon>Desulfovibrionales</taxon>
        <taxon>Desulfovibrionaceae</taxon>
    </lineage>
</organism>
<proteinExistence type="predicted"/>
<dbReference type="HOGENOM" id="CLU_052477_0_0_7"/>
<keyword evidence="2" id="KW-1185">Reference proteome</keyword>
<evidence type="ECO:0000313" key="2">
    <source>
        <dbReference type="Proteomes" id="UP000002191"/>
    </source>
</evidence>
<dbReference type="STRING" id="643562.Daes_3240"/>
<gene>
    <name evidence="1" type="ordered locus">Daes_3240</name>
</gene>
<dbReference type="AlphaFoldDB" id="E6VRU2"/>
<reference evidence="2" key="1">
    <citation type="submission" date="2010-12" db="EMBL/GenBank/DDBJ databases">
        <title>Complete sequence of Desulfovibrio aespoeensis Aspo-2.</title>
        <authorList>
            <consortium name="US DOE Joint Genome Institute"/>
            <person name="Lucas S."/>
            <person name="Copeland A."/>
            <person name="Lapidus A."/>
            <person name="Cheng J.-F."/>
            <person name="Goodwin L."/>
            <person name="Pitluck S."/>
            <person name="Chertkov O."/>
            <person name="Misra M."/>
            <person name="Detter J.C."/>
            <person name="Han C."/>
            <person name="Tapia R."/>
            <person name="Land M."/>
            <person name="Hauser L."/>
            <person name="Kyrpides N."/>
            <person name="Ivanova N."/>
            <person name="Ovchinnikova G."/>
            <person name="Pedersen K."/>
            <person name="Jagevall S."/>
            <person name="Hazen T."/>
            <person name="Woyke T."/>
        </authorList>
    </citation>
    <scope>NUCLEOTIDE SEQUENCE [LARGE SCALE GENOMIC DNA]</scope>
    <source>
        <strain evidence="2">ATCC 700646 / DSM 10631 / Aspo-2</strain>
    </source>
</reference>
<dbReference type="KEGG" id="das:Daes_3240"/>
<reference evidence="1 2" key="2">
    <citation type="journal article" date="2014" name="Genome Announc.">
        <title>Complete Genome Sequence of the Subsurface, Mesophilic Sulfate-Reducing Bacterium Desulfovibrio aespoeensis Aspo-2.</title>
        <authorList>
            <person name="Pedersen K."/>
            <person name="Bengtsson A."/>
            <person name="Edlund J."/>
            <person name="Rabe L."/>
            <person name="Hazen T."/>
            <person name="Chakraborty R."/>
            <person name="Goodwin L."/>
            <person name="Shapiro N."/>
        </authorList>
    </citation>
    <scope>NUCLEOTIDE SEQUENCE [LARGE SCALE GENOMIC DNA]</scope>
    <source>
        <strain evidence="2">ATCC 700646 / DSM 10631 / Aspo-2</strain>
    </source>
</reference>
<dbReference type="Gene3D" id="3.40.630.30">
    <property type="match status" value="1"/>
</dbReference>
<evidence type="ECO:0008006" key="3">
    <source>
        <dbReference type="Google" id="ProtNLM"/>
    </source>
</evidence>
<dbReference type="Proteomes" id="UP000002191">
    <property type="component" value="Chromosome"/>
</dbReference>
<protein>
    <recommendedName>
        <fullName evidence="3">N-acetyltransferase domain-containing protein</fullName>
    </recommendedName>
</protein>
<accession>E6VRU2</accession>
<dbReference type="SUPFAM" id="SSF55729">
    <property type="entry name" value="Acyl-CoA N-acyltransferases (Nat)"/>
    <property type="match status" value="1"/>
</dbReference>
<sequence length="343" mass="38328">MTSHHRTRKECLAWFEAHPKAIAPRQDVVVDRFKPEDAEGVARLYHAVYGDAFPIEYVYDPARIQEANLGPDLHQIVARTQAGDVVGLSALFRVAPGKGILESGALMILPEYRLGTLIFRLIDLTQKMAEDELQLNAVFGQSVTDHLTTQKINRTYGFQPFAFEIESMPPRPDGDGARISLLDEFRVLRDSPHDVYLPHAYASFLRDIYAERGLERSFRAGTGQRGETVWETQSMGAASLAKVMVTEVGADFPKVLQGLETAHPGCHAYQLQLPLWHPGLPWAVEEARERGYCLGGLLPLWADRDVLLMQKVAGEPDFTVPRILTEQAKALVACIRADRESLK</sequence>